<dbReference type="RefSeq" id="WP_268533282.1">
    <property type="nucleotide sequence ID" value="NZ_JALAKO010000008.1"/>
</dbReference>
<keyword evidence="1" id="KW-0812">Transmembrane</keyword>
<reference evidence="2" key="1">
    <citation type="submission" date="2022-02" db="EMBL/GenBank/DDBJ databases">
        <title>Crop Bioprotection Bacillus Genome Sequencing.</title>
        <authorList>
            <person name="Dunlap C."/>
        </authorList>
    </citation>
    <scope>NUCLEOTIDE SEQUENCE</scope>
    <source>
        <strain evidence="2">98-1</strain>
    </source>
</reference>
<feature type="transmembrane region" description="Helical" evidence="1">
    <location>
        <begin position="129"/>
        <end position="151"/>
    </location>
</feature>
<feature type="transmembrane region" description="Helical" evidence="1">
    <location>
        <begin position="163"/>
        <end position="186"/>
    </location>
</feature>
<feature type="transmembrane region" description="Helical" evidence="1">
    <location>
        <begin position="97"/>
        <end position="117"/>
    </location>
</feature>
<comment type="caution">
    <text evidence="2">The sequence shown here is derived from an EMBL/GenBank/DDBJ whole genome shotgun (WGS) entry which is preliminary data.</text>
</comment>
<proteinExistence type="predicted"/>
<name>A0AAP3CGI4_BACVA</name>
<organism evidence="2 3">
    <name type="scientific">Bacillus vallismortis</name>
    <dbReference type="NCBI Taxonomy" id="72361"/>
    <lineage>
        <taxon>Bacteria</taxon>
        <taxon>Bacillati</taxon>
        <taxon>Bacillota</taxon>
        <taxon>Bacilli</taxon>
        <taxon>Bacillales</taxon>
        <taxon>Bacillaceae</taxon>
        <taxon>Bacillus</taxon>
    </lineage>
</organism>
<feature type="transmembrane region" description="Helical" evidence="1">
    <location>
        <begin position="65"/>
        <end position="85"/>
    </location>
</feature>
<sequence length="250" mass="29160">MLMMEKVSLLKLNENAKYRDLPTEIQTHLTSPNTNREKFGMIFAILFMLDICCLIPLIVNEIRPFTFATLPLILIVHIWSLIALFKRLDKYKNSHSFLIYSGCSFAVISYSFFIVSIKRAFFVYGLNWIFIAISLLTYCIVMIGFIRYYLIEFPNYKRKKTKSLSWTTNLLTIAPAAGYIIAQFLFRFSDSVIDTVMSMVALFGACLFCYVAVKFIHQYFFIKANQNIINKRLKKDSNRELDQSNKRNNS</sequence>
<feature type="transmembrane region" description="Helical" evidence="1">
    <location>
        <begin position="192"/>
        <end position="213"/>
    </location>
</feature>
<accession>A0AAP3CGI4</accession>
<keyword evidence="1" id="KW-0472">Membrane</keyword>
<dbReference type="EMBL" id="JALAOH010000009">
    <property type="protein sequence ID" value="MCY8316093.1"/>
    <property type="molecule type" value="Genomic_DNA"/>
</dbReference>
<evidence type="ECO:0000256" key="1">
    <source>
        <dbReference type="SAM" id="Phobius"/>
    </source>
</evidence>
<feature type="transmembrane region" description="Helical" evidence="1">
    <location>
        <begin position="39"/>
        <end position="59"/>
    </location>
</feature>
<protein>
    <submittedName>
        <fullName evidence="2">Uncharacterized protein</fullName>
    </submittedName>
</protein>
<gene>
    <name evidence="2" type="ORF">MOC71_04890</name>
</gene>
<dbReference type="Proteomes" id="UP001067121">
    <property type="component" value="Unassembled WGS sequence"/>
</dbReference>
<evidence type="ECO:0000313" key="2">
    <source>
        <dbReference type="EMBL" id="MCY8316093.1"/>
    </source>
</evidence>
<evidence type="ECO:0000313" key="3">
    <source>
        <dbReference type="Proteomes" id="UP001067121"/>
    </source>
</evidence>
<keyword evidence="1" id="KW-1133">Transmembrane helix</keyword>
<dbReference type="AlphaFoldDB" id="A0AAP3CGI4"/>